<evidence type="ECO:0000313" key="4">
    <source>
        <dbReference type="Proteomes" id="UP000535020"/>
    </source>
</evidence>
<name>A0A7Y8Y259_9FLAO</name>
<dbReference type="Proteomes" id="UP000535020">
    <property type="component" value="Unassembled WGS sequence"/>
</dbReference>
<feature type="domain" description="Peptidase M14" evidence="2">
    <location>
        <begin position="11"/>
        <end position="268"/>
    </location>
</feature>
<sequence>MDYRELFDTFKENTISGRYITLEHILPLLKKHSTTGLVKEIGQSVKGKPLLAYYKGHGKTKILLWSQMHGNESTATKALFDVFNVLDSGSELAARLLADYTFCFVPMLNPDGAKAYTRENANTVDLNRDFHNLSQPESRALTELFEQFEPDYCYNLHDQRTIFGAGNTGKPATISFLSPAYNHNRDMNITREKAVHIILAMNSTLQALIPGQVGRFDDSFNINCVGDNFQFRGVPTILIEAGHYPEDYQREQTRFYFFVALLSGFERIHENDIVNNAIEEYLNIPQNMTPFFDFVYRNVRINYDGIDKITNFAAQFKEELVGNSVQFNAYVSQIGDLENNFGHFELDAKGAVFTNDGQNFPEIGQKANFNLGNDVKIVNGLKKM</sequence>
<organism evidence="3 4">
    <name type="scientific">Flavobacterium agri</name>
    <dbReference type="NCBI Taxonomy" id="2743471"/>
    <lineage>
        <taxon>Bacteria</taxon>
        <taxon>Pseudomonadati</taxon>
        <taxon>Bacteroidota</taxon>
        <taxon>Flavobacteriia</taxon>
        <taxon>Flavobacteriales</taxon>
        <taxon>Flavobacteriaceae</taxon>
        <taxon>Flavobacterium</taxon>
    </lineage>
</organism>
<dbReference type="Pfam" id="PF00246">
    <property type="entry name" value="Peptidase_M14"/>
    <property type="match status" value="1"/>
</dbReference>
<comment type="caution">
    <text evidence="1">Lacks conserved residue(s) required for the propagation of feature annotation.</text>
</comment>
<comment type="caution">
    <text evidence="3">The sequence shown here is derived from an EMBL/GenBank/DDBJ whole genome shotgun (WGS) entry which is preliminary data.</text>
</comment>
<dbReference type="GO" id="GO:0008270">
    <property type="term" value="F:zinc ion binding"/>
    <property type="evidence" value="ECO:0007669"/>
    <property type="project" value="InterPro"/>
</dbReference>
<accession>A0A7Y8Y259</accession>
<dbReference type="Gene3D" id="3.40.630.10">
    <property type="entry name" value="Zn peptidases"/>
    <property type="match status" value="1"/>
</dbReference>
<dbReference type="GO" id="GO:0006508">
    <property type="term" value="P:proteolysis"/>
    <property type="evidence" value="ECO:0007669"/>
    <property type="project" value="InterPro"/>
</dbReference>
<protein>
    <submittedName>
        <fullName evidence="3">DUF2817 domain-containing protein</fullName>
    </submittedName>
</protein>
<proteinExistence type="inferred from homology"/>
<dbReference type="PROSITE" id="PS52035">
    <property type="entry name" value="PEPTIDASE_M14"/>
    <property type="match status" value="1"/>
</dbReference>
<dbReference type="SUPFAM" id="SSF53187">
    <property type="entry name" value="Zn-dependent exopeptidases"/>
    <property type="match status" value="1"/>
</dbReference>
<dbReference type="InterPro" id="IPR000834">
    <property type="entry name" value="Peptidase_M14"/>
</dbReference>
<dbReference type="GO" id="GO:0004181">
    <property type="term" value="F:metallocarboxypeptidase activity"/>
    <property type="evidence" value="ECO:0007669"/>
    <property type="project" value="InterPro"/>
</dbReference>
<gene>
    <name evidence="3" type="ORF">HZF10_02855</name>
</gene>
<dbReference type="RefSeq" id="WP_176004667.1">
    <property type="nucleotide sequence ID" value="NZ_JABWMI010000005.1"/>
</dbReference>
<evidence type="ECO:0000259" key="2">
    <source>
        <dbReference type="PROSITE" id="PS52035"/>
    </source>
</evidence>
<dbReference type="CDD" id="cd06239">
    <property type="entry name" value="M14-like"/>
    <property type="match status" value="1"/>
</dbReference>
<evidence type="ECO:0000313" key="3">
    <source>
        <dbReference type="EMBL" id="NYA69845.1"/>
    </source>
</evidence>
<reference evidence="3 4" key="1">
    <citation type="submission" date="2020-07" db="EMBL/GenBank/DDBJ databases">
        <authorList>
            <person name="Sun Q."/>
        </authorList>
    </citation>
    <scope>NUCLEOTIDE SEQUENCE [LARGE SCALE GENOMIC DNA]</scope>
    <source>
        <strain evidence="3 4">MAH-1</strain>
    </source>
</reference>
<dbReference type="AlphaFoldDB" id="A0A7Y8Y259"/>
<dbReference type="EMBL" id="JACBJI010000001">
    <property type="protein sequence ID" value="NYA69845.1"/>
    <property type="molecule type" value="Genomic_DNA"/>
</dbReference>
<comment type="similarity">
    <text evidence="1">Belongs to the peptidase M14 family.</text>
</comment>
<evidence type="ECO:0000256" key="1">
    <source>
        <dbReference type="PROSITE-ProRule" id="PRU01379"/>
    </source>
</evidence>
<keyword evidence="4" id="KW-1185">Reference proteome</keyword>